<gene>
    <name evidence="6" type="ORF">CQW23_03695</name>
</gene>
<proteinExistence type="inferred from homology"/>
<feature type="region of interest" description="Disordered" evidence="4">
    <location>
        <begin position="1"/>
        <end position="59"/>
    </location>
</feature>
<dbReference type="AlphaFoldDB" id="A0A2G2XCN3"/>
<dbReference type="Proteomes" id="UP000224567">
    <property type="component" value="Unassembled WGS sequence"/>
</dbReference>
<dbReference type="PANTHER" id="PTHR31470">
    <property type="entry name" value="CYSTEINE PROTEINASES SUPERFAMILY PROTEIN-RELATED-RELATED"/>
    <property type="match status" value="1"/>
</dbReference>
<dbReference type="GO" id="GO:0008234">
    <property type="term" value="F:cysteine-type peptidase activity"/>
    <property type="evidence" value="ECO:0007669"/>
    <property type="project" value="InterPro"/>
</dbReference>
<dbReference type="Pfam" id="PF02902">
    <property type="entry name" value="Peptidase_C48"/>
    <property type="match status" value="1"/>
</dbReference>
<protein>
    <recommendedName>
        <fullName evidence="5">Ubiquitin-like protease family profile domain-containing protein</fullName>
    </recommendedName>
</protein>
<comment type="similarity">
    <text evidence="1">Belongs to the peptidase C48 family.</text>
</comment>
<dbReference type="InterPro" id="IPR038765">
    <property type="entry name" value="Papain-like_cys_pep_sf"/>
</dbReference>
<keyword evidence="3" id="KW-0378">Hydrolase</keyword>
<evidence type="ECO:0000256" key="3">
    <source>
        <dbReference type="ARBA" id="ARBA00022801"/>
    </source>
</evidence>
<evidence type="ECO:0000259" key="5">
    <source>
        <dbReference type="Pfam" id="PF02902"/>
    </source>
</evidence>
<evidence type="ECO:0000313" key="7">
    <source>
        <dbReference type="Proteomes" id="UP000224567"/>
    </source>
</evidence>
<evidence type="ECO:0000256" key="1">
    <source>
        <dbReference type="ARBA" id="ARBA00005234"/>
    </source>
</evidence>
<evidence type="ECO:0000256" key="4">
    <source>
        <dbReference type="SAM" id="MobiDB-lite"/>
    </source>
</evidence>
<reference evidence="7" key="2">
    <citation type="journal article" date="2017" name="J. Anim. Genet.">
        <title>Multiple reference genome sequences of hot pepper reveal the massive evolution of plant disease resistance genes by retroduplication.</title>
        <authorList>
            <person name="Kim S."/>
            <person name="Park J."/>
            <person name="Yeom S.-I."/>
            <person name="Kim Y.-M."/>
            <person name="Seo E."/>
            <person name="Kim K.-T."/>
            <person name="Kim M.-S."/>
            <person name="Lee J.M."/>
            <person name="Cheong K."/>
            <person name="Shin H.-S."/>
            <person name="Kim S.-B."/>
            <person name="Han K."/>
            <person name="Lee J."/>
            <person name="Park M."/>
            <person name="Lee H.-A."/>
            <person name="Lee H.-Y."/>
            <person name="Lee Y."/>
            <person name="Oh S."/>
            <person name="Lee J.H."/>
            <person name="Choi E."/>
            <person name="Choi E."/>
            <person name="Lee S.E."/>
            <person name="Jeon J."/>
            <person name="Kim H."/>
            <person name="Choi G."/>
            <person name="Song H."/>
            <person name="Lee J."/>
            <person name="Lee S.-C."/>
            <person name="Kwon J.-K."/>
            <person name="Lee H.-Y."/>
            <person name="Koo N."/>
            <person name="Hong Y."/>
            <person name="Kim R.W."/>
            <person name="Kang W.-H."/>
            <person name="Huh J.H."/>
            <person name="Kang B.-C."/>
            <person name="Yang T.-J."/>
            <person name="Lee Y.-H."/>
            <person name="Bennetzen J.L."/>
            <person name="Choi D."/>
        </authorList>
    </citation>
    <scope>NUCLEOTIDE SEQUENCE [LARGE SCALE GENOMIC DNA]</scope>
    <source>
        <strain evidence="7">cv. PBC81</strain>
    </source>
</reference>
<name>A0A2G2XCN3_CAPBA</name>
<reference evidence="6 7" key="1">
    <citation type="journal article" date="2017" name="Genome Biol.">
        <title>New reference genome sequences of hot pepper reveal the massive evolution of plant disease-resistance genes by retroduplication.</title>
        <authorList>
            <person name="Kim S."/>
            <person name="Park J."/>
            <person name="Yeom S.I."/>
            <person name="Kim Y.M."/>
            <person name="Seo E."/>
            <person name="Kim K.T."/>
            <person name="Kim M.S."/>
            <person name="Lee J.M."/>
            <person name="Cheong K."/>
            <person name="Shin H.S."/>
            <person name="Kim S.B."/>
            <person name="Han K."/>
            <person name="Lee J."/>
            <person name="Park M."/>
            <person name="Lee H.A."/>
            <person name="Lee H.Y."/>
            <person name="Lee Y."/>
            <person name="Oh S."/>
            <person name="Lee J.H."/>
            <person name="Choi E."/>
            <person name="Choi E."/>
            <person name="Lee S.E."/>
            <person name="Jeon J."/>
            <person name="Kim H."/>
            <person name="Choi G."/>
            <person name="Song H."/>
            <person name="Lee J."/>
            <person name="Lee S.C."/>
            <person name="Kwon J.K."/>
            <person name="Lee H.Y."/>
            <person name="Koo N."/>
            <person name="Hong Y."/>
            <person name="Kim R.W."/>
            <person name="Kang W.H."/>
            <person name="Huh J.H."/>
            <person name="Kang B.C."/>
            <person name="Yang T.J."/>
            <person name="Lee Y.H."/>
            <person name="Bennetzen J.L."/>
            <person name="Choi D."/>
        </authorList>
    </citation>
    <scope>NUCLEOTIDE SEQUENCE [LARGE SCALE GENOMIC DNA]</scope>
    <source>
        <strain evidence="7">cv. PBC81</strain>
    </source>
</reference>
<feature type="compositionally biased region" description="Basic and acidic residues" evidence="4">
    <location>
        <begin position="42"/>
        <end position="54"/>
    </location>
</feature>
<dbReference type="GO" id="GO:0006508">
    <property type="term" value="P:proteolysis"/>
    <property type="evidence" value="ECO:0007669"/>
    <property type="project" value="UniProtKB-KW"/>
</dbReference>
<dbReference type="Gene3D" id="3.40.395.10">
    <property type="entry name" value="Adenoviral Proteinase, Chain A"/>
    <property type="match status" value="1"/>
</dbReference>
<evidence type="ECO:0000313" key="6">
    <source>
        <dbReference type="EMBL" id="PHT55209.1"/>
    </source>
</evidence>
<dbReference type="EMBL" id="MLFT02000002">
    <property type="protein sequence ID" value="PHT55209.1"/>
    <property type="molecule type" value="Genomic_DNA"/>
</dbReference>
<comment type="caution">
    <text evidence="6">The sequence shown here is derived from an EMBL/GenBank/DDBJ whole genome shotgun (WGS) entry which is preliminary data.</text>
</comment>
<dbReference type="PANTHER" id="PTHR31470:SF46">
    <property type="entry name" value="ULP1 PROTEASE FAMILY, C-TERMINAL CATALYTIC DOMAIN CONTAINING PROTEIN"/>
    <property type="match status" value="1"/>
</dbReference>
<accession>A0A2G2XCN3</accession>
<keyword evidence="2" id="KW-0645">Protease</keyword>
<keyword evidence="7" id="KW-1185">Reference proteome</keyword>
<sequence>MASKRKKNESSPSKGTSTAARLHPSLYELALQALSQSGEEDNEHREEECLKRDNSNANRPSTEELIKTFSIDRYIMRIKCYGAADLMELFGATTITRKIILEGGLIAVNDGSGSGSGSGSGAAVGANDAPLTIFETTYDYDHTGCTDFSPDFATSSECSACKCQDCKAKHNGVINAINAPTASVKEMTSKRGVIPSKRISYPYTLLEIKAAKRRRKDTSKASSNIEKSKIAMLLSLSCTDVQCVRVTGEQHESKKPEVFQNEERLANIIKDFSILIGLPWHLIDEVYIPINYGDEFHCVLTVVILKERLIRVYDSILRRRRCGPSSEIQKLAKILPTCLDMSGLLDQKVGTDWSTIEAYQYKMGNPFDVQYVEGIAQQTISSLYGLSIFLKCKNCGPFVAGYAEYLSDGLQVPNDGLDSRLLRKRYAALLWKYGEAKAQKPYANDIKDPR</sequence>
<feature type="compositionally biased region" description="Polar residues" evidence="4">
    <location>
        <begin position="10"/>
        <end position="19"/>
    </location>
</feature>
<evidence type="ECO:0000256" key="2">
    <source>
        <dbReference type="ARBA" id="ARBA00022670"/>
    </source>
</evidence>
<organism evidence="6 7">
    <name type="scientific">Capsicum baccatum</name>
    <name type="common">Peruvian pepper</name>
    <dbReference type="NCBI Taxonomy" id="33114"/>
    <lineage>
        <taxon>Eukaryota</taxon>
        <taxon>Viridiplantae</taxon>
        <taxon>Streptophyta</taxon>
        <taxon>Embryophyta</taxon>
        <taxon>Tracheophyta</taxon>
        <taxon>Spermatophyta</taxon>
        <taxon>Magnoliopsida</taxon>
        <taxon>eudicotyledons</taxon>
        <taxon>Gunneridae</taxon>
        <taxon>Pentapetalae</taxon>
        <taxon>asterids</taxon>
        <taxon>lamiids</taxon>
        <taxon>Solanales</taxon>
        <taxon>Solanaceae</taxon>
        <taxon>Solanoideae</taxon>
        <taxon>Capsiceae</taxon>
        <taxon>Capsicum</taxon>
    </lineage>
</organism>
<feature type="domain" description="Ubiquitin-like protease family profile" evidence="5">
    <location>
        <begin position="283"/>
        <end position="424"/>
    </location>
</feature>
<dbReference type="OrthoDB" id="1680482at2759"/>
<dbReference type="SUPFAM" id="SSF54001">
    <property type="entry name" value="Cysteine proteinases"/>
    <property type="match status" value="1"/>
</dbReference>
<dbReference type="InterPro" id="IPR003653">
    <property type="entry name" value="Peptidase_C48_C"/>
</dbReference>